<organism evidence="1 2">
    <name type="scientific">Burkholderia stagnalis</name>
    <dbReference type="NCBI Taxonomy" id="1503054"/>
    <lineage>
        <taxon>Bacteria</taxon>
        <taxon>Pseudomonadati</taxon>
        <taxon>Pseudomonadota</taxon>
        <taxon>Betaproteobacteria</taxon>
        <taxon>Burkholderiales</taxon>
        <taxon>Burkholderiaceae</taxon>
        <taxon>Burkholderia</taxon>
        <taxon>Burkholderia cepacia complex</taxon>
    </lineage>
</organism>
<sequence length="101" mass="11189">MKSGRYDARCLTFVSTDATRSVLQFEYRRVGDELISAADVLFVDADGGTRMADFLRMPDRSWRDNFGARAESLLALLPPEIAEYGLVDEVELGAQIVEAGL</sequence>
<name>A0ABX9YQB7_9BURK</name>
<evidence type="ECO:0000313" key="1">
    <source>
        <dbReference type="EMBL" id="RQY93749.1"/>
    </source>
</evidence>
<keyword evidence="2" id="KW-1185">Reference proteome</keyword>
<dbReference type="EMBL" id="QTPM01000012">
    <property type="protein sequence ID" value="RQY93749.1"/>
    <property type="molecule type" value="Genomic_DNA"/>
</dbReference>
<protein>
    <recommendedName>
        <fullName evidence="3">DUF1488 domain-containing protein</fullName>
    </recommendedName>
</protein>
<evidence type="ECO:0008006" key="3">
    <source>
        <dbReference type="Google" id="ProtNLM"/>
    </source>
</evidence>
<proteinExistence type="predicted"/>
<comment type="caution">
    <text evidence="1">The sequence shown here is derived from an EMBL/GenBank/DDBJ whole genome shotgun (WGS) entry which is preliminary data.</text>
</comment>
<reference evidence="1 2" key="1">
    <citation type="submission" date="2018-08" db="EMBL/GenBank/DDBJ databases">
        <title>Comparative analysis of Burkholderia isolates from Puerto Rico.</title>
        <authorList>
            <person name="Hall C."/>
            <person name="Sahl J."/>
            <person name="Wagner D."/>
        </authorList>
    </citation>
    <scope>NUCLEOTIDE SEQUENCE [LARGE SCALE GENOMIC DNA]</scope>
    <source>
        <strain evidence="1 2">Bp8966</strain>
    </source>
</reference>
<dbReference type="Proteomes" id="UP000281098">
    <property type="component" value="Unassembled WGS sequence"/>
</dbReference>
<evidence type="ECO:0000313" key="2">
    <source>
        <dbReference type="Proteomes" id="UP000281098"/>
    </source>
</evidence>
<gene>
    <name evidence="1" type="ORF">DF017_11925</name>
</gene>
<accession>A0ABX9YQB7</accession>